<reference evidence="13" key="1">
    <citation type="submission" date="2022-11" db="UniProtKB">
        <authorList>
            <consortium name="EnsemblMetazoa"/>
        </authorList>
    </citation>
    <scope>IDENTIFICATION</scope>
</reference>
<dbReference type="SUPFAM" id="SSF57756">
    <property type="entry name" value="Retrovirus zinc finger-like domains"/>
    <property type="match status" value="1"/>
</dbReference>
<dbReference type="GO" id="GO:0015074">
    <property type="term" value="P:DNA integration"/>
    <property type="evidence" value="ECO:0007669"/>
    <property type="project" value="InterPro"/>
</dbReference>
<dbReference type="PANTHER" id="PTHR37984:SF5">
    <property type="entry name" value="PROTEIN NYNRIN-LIKE"/>
    <property type="match status" value="1"/>
</dbReference>
<dbReference type="GO" id="GO:0003964">
    <property type="term" value="F:RNA-directed DNA polymerase activity"/>
    <property type="evidence" value="ECO:0007669"/>
    <property type="project" value="UniProtKB-KW"/>
</dbReference>
<evidence type="ECO:0000259" key="10">
    <source>
        <dbReference type="PROSITE" id="PS50158"/>
    </source>
</evidence>
<dbReference type="FunFam" id="3.30.420.10:FF:000032">
    <property type="entry name" value="Retrovirus-related Pol polyprotein from transposon 297-like Protein"/>
    <property type="match status" value="1"/>
</dbReference>
<evidence type="ECO:0000256" key="9">
    <source>
        <dbReference type="SAM" id="MobiDB-lite"/>
    </source>
</evidence>
<dbReference type="SUPFAM" id="SSF53098">
    <property type="entry name" value="Ribonuclease H-like"/>
    <property type="match status" value="1"/>
</dbReference>
<keyword evidence="7" id="KW-0479">Metal-binding</keyword>
<dbReference type="GO" id="GO:0003676">
    <property type="term" value="F:nucleic acid binding"/>
    <property type="evidence" value="ECO:0007669"/>
    <property type="project" value="InterPro"/>
</dbReference>
<keyword evidence="5" id="KW-0378">Hydrolase</keyword>
<keyword evidence="2" id="KW-0548">Nucleotidyltransferase</keyword>
<dbReference type="GO" id="GO:0004519">
    <property type="term" value="F:endonuclease activity"/>
    <property type="evidence" value="ECO:0007669"/>
    <property type="project" value="UniProtKB-KW"/>
</dbReference>
<dbReference type="GO" id="GO:0004190">
    <property type="term" value="F:aspartic-type endopeptidase activity"/>
    <property type="evidence" value="ECO:0007669"/>
    <property type="project" value="InterPro"/>
</dbReference>
<protein>
    <recommendedName>
        <fullName evidence="15">Integrase catalytic domain-containing protein</fullName>
    </recommendedName>
</protein>
<dbReference type="PROSITE" id="PS50158">
    <property type="entry name" value="ZF_CCHC"/>
    <property type="match status" value="1"/>
</dbReference>
<evidence type="ECO:0000259" key="12">
    <source>
        <dbReference type="PROSITE" id="PS50994"/>
    </source>
</evidence>
<dbReference type="InterPro" id="IPR054465">
    <property type="entry name" value="Integrase_p58-like_C"/>
</dbReference>
<keyword evidence="8" id="KW-0175">Coiled coil</keyword>
<evidence type="ECO:0000313" key="14">
    <source>
        <dbReference type="Proteomes" id="UP000887568"/>
    </source>
</evidence>
<accession>A0A914A4B5</accession>
<dbReference type="OrthoDB" id="413122at2759"/>
<keyword evidence="7" id="KW-0863">Zinc-finger</keyword>
<evidence type="ECO:0000256" key="2">
    <source>
        <dbReference type="ARBA" id="ARBA00022695"/>
    </source>
</evidence>
<dbReference type="InterPro" id="IPR050951">
    <property type="entry name" value="Retrovirus_Pol_polyprotein"/>
</dbReference>
<name>A0A914A4B5_PATMI</name>
<dbReference type="PROSITE" id="PS00141">
    <property type="entry name" value="ASP_PROTEASE"/>
    <property type="match status" value="1"/>
</dbReference>
<dbReference type="Gene3D" id="3.30.420.10">
    <property type="entry name" value="Ribonuclease H-like superfamily/Ribonuclease H"/>
    <property type="match status" value="1"/>
</dbReference>
<feature type="region of interest" description="Disordered" evidence="9">
    <location>
        <begin position="600"/>
        <end position="630"/>
    </location>
</feature>
<evidence type="ECO:0000259" key="11">
    <source>
        <dbReference type="PROSITE" id="PS50175"/>
    </source>
</evidence>
<feature type="compositionally biased region" description="Polar residues" evidence="9">
    <location>
        <begin position="1112"/>
        <end position="1136"/>
    </location>
</feature>
<feature type="domain" description="CCHC-type" evidence="10">
    <location>
        <begin position="370"/>
        <end position="385"/>
    </location>
</feature>
<dbReference type="PROSITE" id="PS50994">
    <property type="entry name" value="INTEGRASE"/>
    <property type="match status" value="1"/>
</dbReference>
<dbReference type="PROSITE" id="PS50175">
    <property type="entry name" value="ASP_PROT_RETROV"/>
    <property type="match status" value="1"/>
</dbReference>
<dbReference type="Pfam" id="PF13975">
    <property type="entry name" value="gag-asp_proteas"/>
    <property type="match status" value="1"/>
</dbReference>
<dbReference type="InterPro" id="IPR001878">
    <property type="entry name" value="Znf_CCHC"/>
</dbReference>
<dbReference type="PANTHER" id="PTHR37984">
    <property type="entry name" value="PROTEIN CBG26694"/>
    <property type="match status" value="1"/>
</dbReference>
<keyword evidence="6" id="KW-0695">RNA-directed DNA polymerase</keyword>
<dbReference type="Gene3D" id="4.10.60.10">
    <property type="entry name" value="Zinc finger, CCHC-type"/>
    <property type="match status" value="1"/>
</dbReference>
<feature type="compositionally biased region" description="Basic and acidic residues" evidence="9">
    <location>
        <begin position="437"/>
        <end position="449"/>
    </location>
</feature>
<dbReference type="CDD" id="cd05483">
    <property type="entry name" value="retropepsin_like_bacteria"/>
    <property type="match status" value="1"/>
</dbReference>
<dbReference type="AlphaFoldDB" id="A0A914A4B5"/>
<dbReference type="Pfam" id="PF17921">
    <property type="entry name" value="Integrase_H2C2"/>
    <property type="match status" value="1"/>
</dbReference>
<dbReference type="SUPFAM" id="SSF50630">
    <property type="entry name" value="Acid proteases"/>
    <property type="match status" value="1"/>
</dbReference>
<dbReference type="InterPro" id="IPR001584">
    <property type="entry name" value="Integrase_cat-core"/>
</dbReference>
<keyword evidence="3" id="KW-0540">Nuclease</keyword>
<feature type="compositionally biased region" description="Basic and acidic residues" evidence="9">
    <location>
        <begin position="1081"/>
        <end position="1095"/>
    </location>
</feature>
<sequence>MELLNTDMMEEEIAILRMDNQRGEELLQDAIEERQRLKDELEKIKGELLESTQRGLEMTPGIKTPELFSLTPRLSPLGTVPATPANTMATSVREECTLETTKKDGPAGTVLKEKNTSEPVKEDVAETEIKLKKPNICPDRFNGKVPWKDYKAHFMACRVANGWNDGQAKVFLAASLQGPALSVLGCQPEGKKYSFRDLISSLDQRFGPGQQAEYHLMELRHRRQGEKETLQELGQSIRELSALAYPEFSEEGRDRLARGHFMDSVGNRAIREAIFRAKPTSLDDSIKASLAAESYHKVEEQRAADKTKKYARMVETEPTVEATGEVPVNQAVVDRAVQQIISRLGENVPTGSKDTIRPFGRRKANTEDVCHNCRCKGHFARDCKKPKARRSRMSDKRHAAISGTRERAGRSQGSDKFKGGHLQRGGGSVKTHQVPLESDRQLRGEETLKESPLSCGRGGLPTLEVPTLRETLRQGSGLFVPAVVRGVKVNMLIDTGATNTLLSASTYYNMSPERRPTLNTEGVGVHGADGTLIKTMGSACVEVQVGKTVRVVCVVFAQLEVEGILGMDYLLPTNGRLDFRNLTFTVNGERIKCVDRHRAGESHQNADSLSHRPRSRCGRDEISCDEDEGKSVERSVVMDTSDQDAEVRADLRVVGVQPQISKEGWRRAQLEDEQMNWLIQAKEEAGTRPDWEIVSPKSTAAKNYWLQWEQLTVRQGILQRRWESHDGREVHWQTVVPQEYREEILREMHAVRTSGHLGTKRTMTKVRLKFHWSGLSADVRSFIRRCDLCAARKLPSKKQNAPLQQHLFGVPVERVAMDICGPFPVTTSGNRYILVIGDYFSKWFEAYPIPDEKAVTVAVRFVEEFVCRFGVPRTLHTDQGRNFEANLLAEVCKILGVEKTRTTPYNPKSDGMVERFNRTLVNIVAIMMKDQGNKKDWDRELPFATAAYRSTPQESTGETPNMVMLGREVSLPIDLTIGEPSAEEETQDLDYAQEMRMRMQRSHDRARKCLAKSARRQKRHYDRNVCKEQFVEGKFCWLFNPAKKKGVSPKLMCRWEGPYLILDKLSDVTYRIQGKSGEKMKVVHSDRLKPYEGKPLKPWAKRRSSSQEEDNQVSPETQLQEISEVSQGSDQETQASPEVESLEEANLPETEELAGADEQMGSKESIQENLTPEAHVEHVQPSVPTRTEIAPAPVVQSPARARKNPLRQRRPPQRYR</sequence>
<evidence type="ECO:0000256" key="7">
    <source>
        <dbReference type="PROSITE-ProRule" id="PRU00047"/>
    </source>
</evidence>
<dbReference type="Gene3D" id="1.10.340.70">
    <property type="match status" value="1"/>
</dbReference>
<feature type="region of interest" description="Disordered" evidence="9">
    <location>
        <begin position="102"/>
        <end position="121"/>
    </location>
</feature>
<proteinExistence type="predicted"/>
<evidence type="ECO:0008006" key="15">
    <source>
        <dbReference type="Google" id="ProtNLM"/>
    </source>
</evidence>
<dbReference type="InterPro" id="IPR034122">
    <property type="entry name" value="Retropepsin-like_bacterial"/>
</dbReference>
<keyword evidence="7" id="KW-0862">Zinc</keyword>
<dbReference type="Pfam" id="PF22938">
    <property type="entry name" value="Integrase_p58_C"/>
    <property type="match status" value="1"/>
</dbReference>
<dbReference type="InterPro" id="IPR036875">
    <property type="entry name" value="Znf_CCHC_sf"/>
</dbReference>
<dbReference type="Proteomes" id="UP000887568">
    <property type="component" value="Unplaced"/>
</dbReference>
<feature type="region of interest" description="Disordered" evidence="9">
    <location>
        <begin position="382"/>
        <end position="456"/>
    </location>
</feature>
<dbReference type="GO" id="GO:0008270">
    <property type="term" value="F:zinc ion binding"/>
    <property type="evidence" value="ECO:0007669"/>
    <property type="project" value="UniProtKB-KW"/>
</dbReference>
<keyword evidence="14" id="KW-1185">Reference proteome</keyword>
<dbReference type="InterPro" id="IPR041588">
    <property type="entry name" value="Integrase_H2C2"/>
</dbReference>
<dbReference type="GeneID" id="119729953"/>
<feature type="compositionally biased region" description="Basic and acidic residues" evidence="9">
    <location>
        <begin position="392"/>
        <end position="418"/>
    </location>
</feature>
<dbReference type="InterPro" id="IPR001969">
    <property type="entry name" value="Aspartic_peptidase_AS"/>
</dbReference>
<evidence type="ECO:0000256" key="4">
    <source>
        <dbReference type="ARBA" id="ARBA00022759"/>
    </source>
</evidence>
<dbReference type="FunFam" id="1.10.340.70:FF:000001">
    <property type="entry name" value="Retrovirus-related Pol polyprotein from transposon gypsy-like Protein"/>
    <property type="match status" value="1"/>
</dbReference>
<evidence type="ECO:0000256" key="3">
    <source>
        <dbReference type="ARBA" id="ARBA00022722"/>
    </source>
</evidence>
<feature type="compositionally biased region" description="Basic residues" evidence="9">
    <location>
        <begin position="1200"/>
        <end position="1216"/>
    </location>
</feature>
<feature type="coiled-coil region" evidence="8">
    <location>
        <begin position="20"/>
        <end position="54"/>
    </location>
</feature>
<keyword evidence="1" id="KW-0808">Transferase</keyword>
<feature type="domain" description="Integrase catalytic" evidence="12">
    <location>
        <begin position="807"/>
        <end position="968"/>
    </location>
</feature>
<dbReference type="InterPro" id="IPR001995">
    <property type="entry name" value="Peptidase_A2_cat"/>
</dbReference>
<dbReference type="InterPro" id="IPR036397">
    <property type="entry name" value="RNaseH_sf"/>
</dbReference>
<feature type="domain" description="Peptidase A2" evidence="11">
    <location>
        <begin position="489"/>
        <end position="524"/>
    </location>
</feature>
<dbReference type="GO" id="GO:0006508">
    <property type="term" value="P:proteolysis"/>
    <property type="evidence" value="ECO:0007669"/>
    <property type="project" value="InterPro"/>
</dbReference>
<feature type="region of interest" description="Disordered" evidence="9">
    <location>
        <begin position="1081"/>
        <end position="1216"/>
    </location>
</feature>
<evidence type="ECO:0000256" key="1">
    <source>
        <dbReference type="ARBA" id="ARBA00022679"/>
    </source>
</evidence>
<dbReference type="Pfam" id="PF00665">
    <property type="entry name" value="rve"/>
    <property type="match status" value="1"/>
</dbReference>
<evidence type="ECO:0000256" key="8">
    <source>
        <dbReference type="SAM" id="Coils"/>
    </source>
</evidence>
<evidence type="ECO:0000256" key="6">
    <source>
        <dbReference type="ARBA" id="ARBA00022918"/>
    </source>
</evidence>
<dbReference type="EnsemblMetazoa" id="XM_038202745.1">
    <property type="protein sequence ID" value="XP_038058673.1"/>
    <property type="gene ID" value="LOC119729953"/>
</dbReference>
<dbReference type="InterPro" id="IPR021109">
    <property type="entry name" value="Peptidase_aspartic_dom_sf"/>
</dbReference>
<keyword evidence="4" id="KW-0255">Endonuclease</keyword>
<dbReference type="Gene3D" id="2.40.70.10">
    <property type="entry name" value="Acid Proteases"/>
    <property type="match status" value="1"/>
</dbReference>
<dbReference type="RefSeq" id="XP_038058673.1">
    <property type="nucleotide sequence ID" value="XM_038202745.1"/>
</dbReference>
<organism evidence="13 14">
    <name type="scientific">Patiria miniata</name>
    <name type="common">Bat star</name>
    <name type="synonym">Asterina miniata</name>
    <dbReference type="NCBI Taxonomy" id="46514"/>
    <lineage>
        <taxon>Eukaryota</taxon>
        <taxon>Metazoa</taxon>
        <taxon>Echinodermata</taxon>
        <taxon>Eleutherozoa</taxon>
        <taxon>Asterozoa</taxon>
        <taxon>Asteroidea</taxon>
        <taxon>Valvatacea</taxon>
        <taxon>Valvatida</taxon>
        <taxon>Asterinidae</taxon>
        <taxon>Patiria</taxon>
    </lineage>
</organism>
<dbReference type="InterPro" id="IPR012337">
    <property type="entry name" value="RNaseH-like_sf"/>
</dbReference>
<evidence type="ECO:0000256" key="5">
    <source>
        <dbReference type="ARBA" id="ARBA00022801"/>
    </source>
</evidence>
<evidence type="ECO:0000313" key="13">
    <source>
        <dbReference type="EnsemblMetazoa" id="XP_038058673.1"/>
    </source>
</evidence>